<keyword evidence="3" id="KW-1185">Reference proteome</keyword>
<proteinExistence type="predicted"/>
<gene>
    <name evidence="2" type="ORF">ACFFJD_11920</name>
</gene>
<dbReference type="PANTHER" id="PTHR12993:SF26">
    <property type="entry name" value="1D-MYO-INOSITOL 2-ACETAMIDO-2-DEOXY-ALPHA-D-GLUCOPYRANOSIDE DEACETYLASE"/>
    <property type="match status" value="1"/>
</dbReference>
<name>A0ABV6HC79_9ACTN</name>
<comment type="caution">
    <text evidence="2">The sequence shown here is derived from an EMBL/GenBank/DDBJ whole genome shotgun (WGS) entry which is preliminary data.</text>
</comment>
<dbReference type="RefSeq" id="WP_382364348.1">
    <property type="nucleotide sequence ID" value="NZ_JBHLWV010000020.1"/>
</dbReference>
<dbReference type="Proteomes" id="UP001589783">
    <property type="component" value="Unassembled WGS sequence"/>
</dbReference>
<dbReference type="InterPro" id="IPR024078">
    <property type="entry name" value="LmbE-like_dom_sf"/>
</dbReference>
<dbReference type="InterPro" id="IPR003737">
    <property type="entry name" value="GlcNAc_PI_deacetylase-related"/>
</dbReference>
<organism evidence="2 3">
    <name type="scientific">Gordonia phosphorivorans</name>
    <dbReference type="NCBI Taxonomy" id="1056982"/>
    <lineage>
        <taxon>Bacteria</taxon>
        <taxon>Bacillati</taxon>
        <taxon>Actinomycetota</taxon>
        <taxon>Actinomycetes</taxon>
        <taxon>Mycobacteriales</taxon>
        <taxon>Gordoniaceae</taxon>
        <taxon>Gordonia</taxon>
    </lineage>
</organism>
<protein>
    <submittedName>
        <fullName evidence="2">PIG-L family deacetylase</fullName>
    </submittedName>
</protein>
<keyword evidence="1" id="KW-0862">Zinc</keyword>
<sequence>MPDSPAALFVHAHPDDESLWTGGTIADLTARGAEVDLIVCTWAEGTHRHRELLDATAALGMTRPPIMLGYADSFVPESAPGAPRLIDVLLDEQVQLLVQHIRRLRPEVIVTYNAYGIYGHPDHIHAHRLAVLAADAAALPLYETELGPPWQTSSLYFATLAQSMVNTMRPHLATSSHIPIVGTPDDRVDLTLDVSARLGAKIRAITAHRTEMARSASMQEFAALPRDPQRLFLTRESYRRRDLVPGGRDLG</sequence>
<dbReference type="Pfam" id="PF02585">
    <property type="entry name" value="PIG-L"/>
    <property type="match status" value="1"/>
</dbReference>
<evidence type="ECO:0000313" key="2">
    <source>
        <dbReference type="EMBL" id="MFC0315553.1"/>
    </source>
</evidence>
<dbReference type="EMBL" id="JBHLWV010000020">
    <property type="protein sequence ID" value="MFC0315553.1"/>
    <property type="molecule type" value="Genomic_DNA"/>
</dbReference>
<evidence type="ECO:0000256" key="1">
    <source>
        <dbReference type="ARBA" id="ARBA00022833"/>
    </source>
</evidence>
<dbReference type="SUPFAM" id="SSF102588">
    <property type="entry name" value="LmbE-like"/>
    <property type="match status" value="1"/>
</dbReference>
<reference evidence="2 3" key="1">
    <citation type="submission" date="2024-09" db="EMBL/GenBank/DDBJ databases">
        <authorList>
            <person name="Sun Q."/>
            <person name="Mori K."/>
        </authorList>
    </citation>
    <scope>NUCLEOTIDE SEQUENCE [LARGE SCALE GENOMIC DNA]</scope>
    <source>
        <strain evidence="2 3">CCM 7957</strain>
    </source>
</reference>
<evidence type="ECO:0000313" key="3">
    <source>
        <dbReference type="Proteomes" id="UP001589783"/>
    </source>
</evidence>
<dbReference type="PANTHER" id="PTHR12993">
    <property type="entry name" value="N-ACETYLGLUCOSAMINYL-PHOSPHATIDYLINOSITOL DE-N-ACETYLASE-RELATED"/>
    <property type="match status" value="1"/>
</dbReference>
<accession>A0ABV6HC79</accession>
<dbReference type="Gene3D" id="3.40.50.10320">
    <property type="entry name" value="LmbE-like"/>
    <property type="match status" value="1"/>
</dbReference>